<keyword evidence="2" id="KW-0732">Signal</keyword>
<reference evidence="3" key="2">
    <citation type="submission" date="2023-04" db="EMBL/GenBank/DDBJ databases">
        <title>'Rhodoalgimonas zhirmunskyi' gen. nov., isolated from a red alga.</title>
        <authorList>
            <person name="Nedashkovskaya O.I."/>
            <person name="Otstavnykh N.Y."/>
            <person name="Bystritskaya E.P."/>
            <person name="Balabanova L.A."/>
            <person name="Isaeva M.P."/>
        </authorList>
    </citation>
    <scope>NUCLEOTIDE SEQUENCE</scope>
    <source>
        <strain evidence="3">10Alg 79</strain>
    </source>
</reference>
<proteinExistence type="predicted"/>
<protein>
    <submittedName>
        <fullName evidence="3">Tetratricopeptide repeat protein</fullName>
    </submittedName>
</protein>
<feature type="chain" id="PRO_5042469895" evidence="2">
    <location>
        <begin position="29"/>
        <end position="221"/>
    </location>
</feature>
<dbReference type="EMBL" id="JANFFA010000003">
    <property type="protein sequence ID" value="MDQ2094815.1"/>
    <property type="molecule type" value="Genomic_DNA"/>
</dbReference>
<dbReference type="RefSeq" id="WP_317626425.1">
    <property type="nucleotide sequence ID" value="NZ_JANFFA010000003.1"/>
</dbReference>
<reference evidence="3" key="1">
    <citation type="submission" date="2022-07" db="EMBL/GenBank/DDBJ databases">
        <authorList>
            <person name="Otstavnykh N."/>
            <person name="Isaeva M."/>
            <person name="Bystritskaya E."/>
        </authorList>
    </citation>
    <scope>NUCLEOTIDE SEQUENCE</scope>
    <source>
        <strain evidence="3">10Alg 79</strain>
    </source>
</reference>
<evidence type="ECO:0000313" key="3">
    <source>
        <dbReference type="EMBL" id="MDQ2094815.1"/>
    </source>
</evidence>
<feature type="repeat" description="TPR" evidence="1">
    <location>
        <begin position="135"/>
        <end position="168"/>
    </location>
</feature>
<dbReference type="InterPro" id="IPR019734">
    <property type="entry name" value="TPR_rpt"/>
</dbReference>
<comment type="caution">
    <text evidence="3">The sequence shown here is derived from an EMBL/GenBank/DDBJ whole genome shotgun (WGS) entry which is preliminary data.</text>
</comment>
<organism evidence="3 4">
    <name type="scientific">Rhodalgimonas zhirmunskyi</name>
    <dbReference type="NCBI Taxonomy" id="2964767"/>
    <lineage>
        <taxon>Bacteria</taxon>
        <taxon>Pseudomonadati</taxon>
        <taxon>Pseudomonadota</taxon>
        <taxon>Alphaproteobacteria</taxon>
        <taxon>Rhodobacterales</taxon>
        <taxon>Roseobacteraceae</taxon>
        <taxon>Rhodalgimonas</taxon>
    </lineage>
</organism>
<name>A0AAJ1UAG2_9RHOB</name>
<dbReference type="Proteomes" id="UP001227162">
    <property type="component" value="Unassembled WGS sequence"/>
</dbReference>
<feature type="repeat" description="TPR" evidence="1">
    <location>
        <begin position="169"/>
        <end position="202"/>
    </location>
</feature>
<keyword evidence="4" id="KW-1185">Reference proteome</keyword>
<dbReference type="Gene3D" id="1.25.40.10">
    <property type="entry name" value="Tetratricopeptide repeat domain"/>
    <property type="match status" value="1"/>
</dbReference>
<evidence type="ECO:0000313" key="4">
    <source>
        <dbReference type="Proteomes" id="UP001227162"/>
    </source>
</evidence>
<dbReference type="SUPFAM" id="SSF48452">
    <property type="entry name" value="TPR-like"/>
    <property type="match status" value="1"/>
</dbReference>
<gene>
    <name evidence="3" type="ORF">NOI20_11890</name>
</gene>
<evidence type="ECO:0000256" key="2">
    <source>
        <dbReference type="SAM" id="SignalP"/>
    </source>
</evidence>
<dbReference type="Pfam" id="PF13432">
    <property type="entry name" value="TPR_16"/>
    <property type="match status" value="1"/>
</dbReference>
<sequence>MSMFQINLKPIVAATLAALVISTPGVMAQDGVENGIQDGVENGTQDGAPAGVAEMLPEAEPEGPRDLDTLLERLAQADEVDAARLTREIELEWSKSGSPAMDLLLKRGRDALEGDEPAVAAEHFGALTDHAPGFAEGWHGHAQAMANLGKFGVAIDDIQRVLSLNPRHYDAIFGLGLIFEQIGRANEAFEAYEMVLSIHPHHAGALDGVKRVKKDVSGANL</sequence>
<dbReference type="PROSITE" id="PS50005">
    <property type="entry name" value="TPR"/>
    <property type="match status" value="2"/>
</dbReference>
<dbReference type="AlphaFoldDB" id="A0AAJ1UAG2"/>
<feature type="signal peptide" evidence="2">
    <location>
        <begin position="1"/>
        <end position="28"/>
    </location>
</feature>
<dbReference type="SMART" id="SM00028">
    <property type="entry name" value="TPR"/>
    <property type="match status" value="2"/>
</dbReference>
<evidence type="ECO:0000256" key="1">
    <source>
        <dbReference type="PROSITE-ProRule" id="PRU00339"/>
    </source>
</evidence>
<keyword evidence="1" id="KW-0802">TPR repeat</keyword>
<dbReference type="InterPro" id="IPR011990">
    <property type="entry name" value="TPR-like_helical_dom_sf"/>
</dbReference>
<accession>A0AAJ1UAG2</accession>